<organism evidence="1 2">
    <name type="scientific">Oceaniovalibus guishaninsula JLT2003</name>
    <dbReference type="NCBI Taxonomy" id="1231392"/>
    <lineage>
        <taxon>Bacteria</taxon>
        <taxon>Pseudomonadati</taxon>
        <taxon>Pseudomonadota</taxon>
        <taxon>Alphaproteobacteria</taxon>
        <taxon>Rhodobacterales</taxon>
        <taxon>Roseobacteraceae</taxon>
        <taxon>Oceaniovalibus</taxon>
    </lineage>
</organism>
<protein>
    <submittedName>
        <fullName evidence="1">Uncharacterized protein</fullName>
    </submittedName>
</protein>
<dbReference type="RefSeq" id="WP_007426063.1">
    <property type="nucleotide sequence ID" value="NZ_AMGO01000012.1"/>
</dbReference>
<name>K2I776_9RHOB</name>
<dbReference type="AlphaFoldDB" id="K2I776"/>
<dbReference type="eggNOG" id="ENOG50330GF">
    <property type="taxonomic scope" value="Bacteria"/>
</dbReference>
<evidence type="ECO:0000313" key="1">
    <source>
        <dbReference type="EMBL" id="EKE44875.1"/>
    </source>
</evidence>
<dbReference type="STRING" id="1231392.OCGS_0910"/>
<dbReference type="Proteomes" id="UP000006765">
    <property type="component" value="Unassembled WGS sequence"/>
</dbReference>
<evidence type="ECO:0000313" key="2">
    <source>
        <dbReference type="Proteomes" id="UP000006765"/>
    </source>
</evidence>
<dbReference type="EMBL" id="AMGO01000012">
    <property type="protein sequence ID" value="EKE44875.1"/>
    <property type="molecule type" value="Genomic_DNA"/>
</dbReference>
<proteinExistence type="predicted"/>
<comment type="caution">
    <text evidence="1">The sequence shown here is derived from an EMBL/GenBank/DDBJ whole genome shotgun (WGS) entry which is preliminary data.</text>
</comment>
<dbReference type="OrthoDB" id="7876523at2"/>
<accession>K2I776</accession>
<sequence>MDDANAAIRSLRAGTAGWSRVVSDAPMAGGIKLMVDPEARADIRLRSPAGRLMEIEARVERPGRWLGLHVPLALYQTAGLGIVGITARATAPEALAVSACLRSGLRGGFVDAFFDKAMAVHFQPLQHIDTMEPDRRVDLPARADWRELILFLPTHSFSLSLHDLRFFAA</sequence>
<keyword evidence="2" id="KW-1185">Reference proteome</keyword>
<reference evidence="1 2" key="1">
    <citation type="journal article" date="2012" name="J. Bacteriol.">
        <title>Draft Genome Sequence of Oceaniovalibus guishaninsula JLT2003T.</title>
        <authorList>
            <person name="Tang K."/>
            <person name="Liu K."/>
            <person name="Jiao N."/>
        </authorList>
    </citation>
    <scope>NUCLEOTIDE SEQUENCE [LARGE SCALE GENOMIC DNA]</scope>
    <source>
        <strain evidence="1 2">JLT2003</strain>
    </source>
</reference>
<gene>
    <name evidence="1" type="ORF">OCGS_0910</name>
</gene>